<evidence type="ECO:0000259" key="8">
    <source>
        <dbReference type="PROSITE" id="PS51193"/>
    </source>
</evidence>
<dbReference type="InterPro" id="IPR006555">
    <property type="entry name" value="ATP-dep_Helicase_C"/>
</dbReference>
<gene>
    <name evidence="9" type="ORF">RN607_08535</name>
</gene>
<dbReference type="InterPro" id="IPR011545">
    <property type="entry name" value="DEAD/DEAH_box_helicase_dom"/>
</dbReference>
<evidence type="ECO:0000313" key="9">
    <source>
        <dbReference type="EMBL" id="WNM26246.1"/>
    </source>
</evidence>
<dbReference type="EC" id="5.6.2.3" evidence="6"/>
<dbReference type="InterPro" id="IPR014013">
    <property type="entry name" value="Helic_SF1/SF2_ATP-bd_DinG/Rad3"/>
</dbReference>
<accession>A0AA96FCX4</accession>
<protein>
    <recommendedName>
        <fullName evidence="6">DNA 5'-3' helicase</fullName>
        <ecNumber evidence="6">5.6.2.3</ecNumber>
    </recommendedName>
</protein>
<comment type="cofactor">
    <cofactor evidence="1">
        <name>[4Fe-4S] cluster</name>
        <dbReference type="ChEBI" id="CHEBI:49883"/>
    </cofactor>
</comment>
<dbReference type="InterPro" id="IPR027417">
    <property type="entry name" value="P-loop_NTPase"/>
</dbReference>
<proteinExistence type="inferred from homology"/>
<evidence type="ECO:0000256" key="5">
    <source>
        <dbReference type="ARBA" id="ARBA00038058"/>
    </source>
</evidence>
<dbReference type="SUPFAM" id="SSF52540">
    <property type="entry name" value="P-loop containing nucleoside triphosphate hydrolases"/>
    <property type="match status" value="1"/>
</dbReference>
<dbReference type="InterPro" id="IPR045028">
    <property type="entry name" value="DinG/Rad3-like"/>
</dbReference>
<dbReference type="EMBL" id="CP134880">
    <property type="protein sequence ID" value="WNM26246.1"/>
    <property type="molecule type" value="Genomic_DNA"/>
</dbReference>
<keyword evidence="2" id="KW-0547">Nucleotide-binding</keyword>
<dbReference type="PANTHER" id="PTHR11472:SF34">
    <property type="entry name" value="REGULATOR OF TELOMERE ELONGATION HELICASE 1"/>
    <property type="match status" value="1"/>
</dbReference>
<keyword evidence="3 9" id="KW-0378">Hydrolase</keyword>
<dbReference type="GO" id="GO:0006139">
    <property type="term" value="P:nucleobase-containing compound metabolic process"/>
    <property type="evidence" value="ECO:0007669"/>
    <property type="project" value="InterPro"/>
</dbReference>
<dbReference type="GO" id="GO:0043139">
    <property type="term" value="F:5'-3' DNA helicase activity"/>
    <property type="evidence" value="ECO:0007669"/>
    <property type="project" value="UniProtKB-EC"/>
</dbReference>
<dbReference type="InterPro" id="IPR014001">
    <property type="entry name" value="Helicase_ATP-bd"/>
</dbReference>
<comment type="similarity">
    <text evidence="5">Belongs to the helicase family. DinG subfamily.</text>
</comment>
<name>A0AA96FCX4_9MICO</name>
<comment type="catalytic activity">
    <reaction evidence="7">
        <text>ATP + H2O = ADP + phosphate + H(+)</text>
        <dbReference type="Rhea" id="RHEA:13065"/>
        <dbReference type="ChEBI" id="CHEBI:15377"/>
        <dbReference type="ChEBI" id="CHEBI:15378"/>
        <dbReference type="ChEBI" id="CHEBI:30616"/>
        <dbReference type="ChEBI" id="CHEBI:43474"/>
        <dbReference type="ChEBI" id="CHEBI:456216"/>
        <dbReference type="EC" id="5.6.2.3"/>
    </reaction>
</comment>
<sequence>MTAASGGSGAATALDDPFEIRELLEAAVAALSGRPREGQQRMAAVVAKALHDGEHALVQAGTGTGKSLGYLVPAVAHAARAKQRIVVSTATLALQRQVYTKDLPMVLDALEPVLGTRPKAALFKGRSNYLCVHRLGGGYPEPEEARLFEAGPTSELGREVARLHEWAESTDTGDRDDLIPGVSGRAWAQVSLSGRECLDSKCPMAAECFSQRARAEAAEAQIIVTNHAVLGVQAASHDLLGEHDVLIVDEAHELVQRITSAATHELTVRGLDRAASSVRRCGRTTDDLDRAARALDSALGDQEVGRLRLGLPEELAAAVELVRGAARALLTEVAKVAEQAGASAKVASAALTEIIDVCEELQGEHGRYVIWLAPPDGEYDERRPARIVAAPLDVAGLIGHRLVEDKAAIFTSATLALGGGFDAISRHIGIADPVTLDAGSPFDYGRQGILYVASHLPRPGAGGISDEALEELVALVEAAGGRTLGLFSSHRAAQAATDALRERLDLPILNQKDDQLPTLVRQFADDPRACLFGSTSLWQGIDVPGPTASLVVIDRIPFPRPDDPVAQARTEAVAQGGGNGFMAVSATHAALLMAQGAGRLIRAMEDRGVVAVLDSRLSTARYGGFLARSMPPLWGTTDRDAVLGALRRLDDAACADGR</sequence>
<dbReference type="Pfam" id="PF00270">
    <property type="entry name" value="DEAD"/>
    <property type="match status" value="1"/>
</dbReference>
<dbReference type="RefSeq" id="WP_313541879.1">
    <property type="nucleotide sequence ID" value="NZ_CP134880.1"/>
</dbReference>
<dbReference type="GO" id="GO:0016818">
    <property type="term" value="F:hydrolase activity, acting on acid anhydrides, in phosphorus-containing anhydrides"/>
    <property type="evidence" value="ECO:0007669"/>
    <property type="project" value="InterPro"/>
</dbReference>
<evidence type="ECO:0000256" key="2">
    <source>
        <dbReference type="ARBA" id="ARBA00022741"/>
    </source>
</evidence>
<dbReference type="PANTHER" id="PTHR11472">
    <property type="entry name" value="DNA REPAIR DEAD HELICASE RAD3/XP-D SUBFAMILY MEMBER"/>
    <property type="match status" value="1"/>
</dbReference>
<dbReference type="Pfam" id="PF13307">
    <property type="entry name" value="Helicase_C_2"/>
    <property type="match status" value="1"/>
</dbReference>
<evidence type="ECO:0000256" key="7">
    <source>
        <dbReference type="ARBA" id="ARBA00048954"/>
    </source>
</evidence>
<evidence type="ECO:0000256" key="1">
    <source>
        <dbReference type="ARBA" id="ARBA00001966"/>
    </source>
</evidence>
<keyword evidence="4" id="KW-0067">ATP-binding</keyword>
<dbReference type="SMART" id="SM00487">
    <property type="entry name" value="DEXDc"/>
    <property type="match status" value="1"/>
</dbReference>
<reference evidence="9" key="1">
    <citation type="submission" date="2023-09" db="EMBL/GenBank/DDBJ databases">
        <title>Demequina sp. a novel bacteria isolated from Capsicum annuum.</title>
        <authorList>
            <person name="Humaira Z."/>
            <person name="Lee J."/>
            <person name="Cho D."/>
        </authorList>
    </citation>
    <scope>NUCLEOTIDE SEQUENCE</scope>
    <source>
        <strain evidence="9">PMTSA13</strain>
    </source>
</reference>
<dbReference type="Proteomes" id="UP001303408">
    <property type="component" value="Chromosome"/>
</dbReference>
<dbReference type="GO" id="GO:0003676">
    <property type="term" value="F:nucleic acid binding"/>
    <property type="evidence" value="ECO:0007669"/>
    <property type="project" value="InterPro"/>
</dbReference>
<dbReference type="AlphaFoldDB" id="A0AA96FCX4"/>
<dbReference type="SMART" id="SM00491">
    <property type="entry name" value="HELICc2"/>
    <property type="match status" value="1"/>
</dbReference>
<dbReference type="GO" id="GO:0005524">
    <property type="term" value="F:ATP binding"/>
    <property type="evidence" value="ECO:0007669"/>
    <property type="project" value="UniProtKB-KW"/>
</dbReference>
<organism evidence="9">
    <name type="scientific">Demequina capsici</name>
    <dbReference type="NCBI Taxonomy" id="3075620"/>
    <lineage>
        <taxon>Bacteria</taxon>
        <taxon>Bacillati</taxon>
        <taxon>Actinomycetota</taxon>
        <taxon>Actinomycetes</taxon>
        <taxon>Micrococcales</taxon>
        <taxon>Demequinaceae</taxon>
        <taxon>Demequina</taxon>
    </lineage>
</organism>
<feature type="domain" description="Helicase ATP-binding" evidence="8">
    <location>
        <begin position="25"/>
        <end position="319"/>
    </location>
</feature>
<dbReference type="Gene3D" id="3.40.50.300">
    <property type="entry name" value="P-loop containing nucleotide triphosphate hydrolases"/>
    <property type="match status" value="2"/>
</dbReference>
<dbReference type="KEGG" id="dcp:RN607_08535"/>
<evidence type="ECO:0000256" key="3">
    <source>
        <dbReference type="ARBA" id="ARBA00022801"/>
    </source>
</evidence>
<keyword evidence="9" id="KW-0347">Helicase</keyword>
<evidence type="ECO:0000256" key="6">
    <source>
        <dbReference type="ARBA" id="ARBA00044969"/>
    </source>
</evidence>
<dbReference type="PROSITE" id="PS51193">
    <property type="entry name" value="HELICASE_ATP_BIND_2"/>
    <property type="match status" value="1"/>
</dbReference>
<evidence type="ECO:0000256" key="4">
    <source>
        <dbReference type="ARBA" id="ARBA00022840"/>
    </source>
</evidence>